<evidence type="ECO:0000313" key="3">
    <source>
        <dbReference type="Proteomes" id="UP000053766"/>
    </source>
</evidence>
<dbReference type="EMBL" id="KN716718">
    <property type="protein sequence ID" value="KJH42042.1"/>
    <property type="molecule type" value="Genomic_DNA"/>
</dbReference>
<feature type="signal peptide" evidence="1">
    <location>
        <begin position="1"/>
        <end position="24"/>
    </location>
</feature>
<evidence type="ECO:0008006" key="4">
    <source>
        <dbReference type="Google" id="ProtNLM"/>
    </source>
</evidence>
<protein>
    <recommendedName>
        <fullName evidence="4">PAN domain protein</fullName>
    </recommendedName>
</protein>
<dbReference type="OrthoDB" id="5865284at2759"/>
<dbReference type="AlphaFoldDB" id="A0A0D8XE49"/>
<sequence>MTTVIDLFCSYSLILVLLLRAVPAIDIFCGTLSIFEQQQFGSNSVAISSHETVDLKQCLELCCSHYNCYGVTFTGVIAPHVGEPNCHLIGCGEGRCEMNERGEYPDGLLSVLINRTQVILC</sequence>
<reference evidence="3" key="2">
    <citation type="journal article" date="2016" name="Sci. Rep.">
        <title>Dictyocaulus viviparus genome, variome and transcriptome elucidate lungworm biology and support future intervention.</title>
        <authorList>
            <person name="McNulty S.N."/>
            <person name="Strube C."/>
            <person name="Rosa B.A."/>
            <person name="Martin J.C."/>
            <person name="Tyagi R."/>
            <person name="Choi Y.J."/>
            <person name="Wang Q."/>
            <person name="Hallsworth Pepin K."/>
            <person name="Zhang X."/>
            <person name="Ozersky P."/>
            <person name="Wilson R.K."/>
            <person name="Sternberg P.W."/>
            <person name="Gasser R.B."/>
            <person name="Mitreva M."/>
        </authorList>
    </citation>
    <scope>NUCLEOTIDE SEQUENCE [LARGE SCALE GENOMIC DNA]</scope>
    <source>
        <strain evidence="3">HannoverDv2000</strain>
    </source>
</reference>
<keyword evidence="3" id="KW-1185">Reference proteome</keyword>
<name>A0A0D8XE49_DICVI</name>
<feature type="chain" id="PRO_5002335698" description="PAN domain protein" evidence="1">
    <location>
        <begin position="25"/>
        <end position="121"/>
    </location>
</feature>
<accession>A0A0D8XE49</accession>
<dbReference type="STRING" id="29172.A0A0D8XE49"/>
<reference evidence="2 3" key="1">
    <citation type="submission" date="2013-11" db="EMBL/GenBank/DDBJ databases">
        <title>Draft genome of the bovine lungworm Dictyocaulus viviparus.</title>
        <authorList>
            <person name="Mitreva M."/>
        </authorList>
    </citation>
    <scope>NUCLEOTIDE SEQUENCE [LARGE SCALE GENOMIC DNA]</scope>
    <source>
        <strain evidence="2 3">HannoverDv2000</strain>
    </source>
</reference>
<gene>
    <name evidence="2" type="ORF">DICVIV_11978</name>
</gene>
<evidence type="ECO:0000313" key="2">
    <source>
        <dbReference type="EMBL" id="KJH42042.1"/>
    </source>
</evidence>
<dbReference type="Proteomes" id="UP000053766">
    <property type="component" value="Unassembled WGS sequence"/>
</dbReference>
<organism evidence="2 3">
    <name type="scientific">Dictyocaulus viviparus</name>
    <name type="common">Bovine lungworm</name>
    <dbReference type="NCBI Taxonomy" id="29172"/>
    <lineage>
        <taxon>Eukaryota</taxon>
        <taxon>Metazoa</taxon>
        <taxon>Ecdysozoa</taxon>
        <taxon>Nematoda</taxon>
        <taxon>Chromadorea</taxon>
        <taxon>Rhabditida</taxon>
        <taxon>Rhabditina</taxon>
        <taxon>Rhabditomorpha</taxon>
        <taxon>Strongyloidea</taxon>
        <taxon>Metastrongylidae</taxon>
        <taxon>Dictyocaulus</taxon>
    </lineage>
</organism>
<keyword evidence="1" id="KW-0732">Signal</keyword>
<evidence type="ECO:0000256" key="1">
    <source>
        <dbReference type="SAM" id="SignalP"/>
    </source>
</evidence>
<proteinExistence type="predicted"/>